<reference evidence="2" key="1">
    <citation type="journal article" date="2013" name="Nature">
        <title>The genomes of four tapeworm species reveal adaptations to parasitism.</title>
        <authorList>
            <person name="Tsai I.J."/>
            <person name="Zarowiecki M."/>
            <person name="Holroyd N."/>
            <person name="Garciarrubio A."/>
            <person name="Sanchez-Flores A."/>
            <person name="Brooks K.L."/>
            <person name="Tracey A."/>
            <person name="Bobes R.J."/>
            <person name="Fragoso G."/>
            <person name="Sciutto E."/>
            <person name="Aslett M."/>
            <person name="Beasley H."/>
            <person name="Bennett H.M."/>
            <person name="Cai J."/>
            <person name="Camicia F."/>
            <person name="Clark R."/>
            <person name="Cucher M."/>
            <person name="De Silva N."/>
            <person name="Day T.A."/>
            <person name="Deplazes P."/>
            <person name="Estrada K."/>
            <person name="Fernandez C."/>
            <person name="Holland P.W."/>
            <person name="Hou J."/>
            <person name="Hu S."/>
            <person name="Huckvale T."/>
            <person name="Hung S.S."/>
            <person name="Kamenetzky L."/>
            <person name="Keane J.A."/>
            <person name="Kiss F."/>
            <person name="Koziol U."/>
            <person name="Lambert O."/>
            <person name="Liu K."/>
            <person name="Luo X."/>
            <person name="Luo Y."/>
            <person name="Macchiaroli N."/>
            <person name="Nichol S."/>
            <person name="Paps J."/>
            <person name="Parkinson J."/>
            <person name="Pouchkina-Stantcheva N."/>
            <person name="Riddiford N."/>
            <person name="Rosenzvit M."/>
            <person name="Salinas G."/>
            <person name="Wasmuth J.D."/>
            <person name="Zamanian M."/>
            <person name="Zheng Y."/>
            <person name="Cai X."/>
            <person name="Soberon X."/>
            <person name="Olson P.D."/>
            <person name="Laclette J.P."/>
            <person name="Brehm K."/>
            <person name="Berriman M."/>
            <person name="Garciarrubio A."/>
            <person name="Bobes R.J."/>
            <person name="Fragoso G."/>
            <person name="Sanchez-Flores A."/>
            <person name="Estrada K."/>
            <person name="Cevallos M.A."/>
            <person name="Morett E."/>
            <person name="Gonzalez V."/>
            <person name="Portillo T."/>
            <person name="Ochoa-Leyva A."/>
            <person name="Jose M.V."/>
            <person name="Sciutto E."/>
            <person name="Landa A."/>
            <person name="Jimenez L."/>
            <person name="Valdes V."/>
            <person name="Carrero J.C."/>
            <person name="Larralde C."/>
            <person name="Morales-Montor J."/>
            <person name="Limon-Lason J."/>
            <person name="Soberon X."/>
            <person name="Laclette J.P."/>
        </authorList>
    </citation>
    <scope>NUCLEOTIDE SEQUENCE [LARGE SCALE GENOMIC DNA]</scope>
</reference>
<dbReference type="OMA" id="GQVKPQK"/>
<dbReference type="EMBL" id="LN902844">
    <property type="protein sequence ID" value="CDI98567.1"/>
    <property type="molecule type" value="Genomic_DNA"/>
</dbReference>
<dbReference type="AlphaFoldDB" id="A0A087W1U7"/>
<feature type="region of interest" description="Disordered" evidence="1">
    <location>
        <begin position="190"/>
        <end position="246"/>
    </location>
</feature>
<reference evidence="2" key="2">
    <citation type="submission" date="2015-11" db="EMBL/GenBank/DDBJ databases">
        <authorList>
            <person name="Zhang Y."/>
            <person name="Guo Z."/>
        </authorList>
    </citation>
    <scope>NUCLEOTIDE SEQUENCE</scope>
</reference>
<feature type="compositionally biased region" description="Acidic residues" evidence="1">
    <location>
        <begin position="216"/>
        <end position="225"/>
    </location>
</feature>
<feature type="compositionally biased region" description="Polar residues" evidence="1">
    <location>
        <begin position="9"/>
        <end position="46"/>
    </location>
</feature>
<gene>
    <name evidence="2" type="ORF">EmuJ_000243300</name>
</gene>
<sequence length="339" mass="37158">MAFPLKPSASKSGGLTRQANVTSGGSHSHDIPSTSDSFLQSLNPRSTLLLRAELPKPMSRLPEIRLDDGSGGSGGKVQAGQVKPQKSCESYDSAASGMSWSSSQSTVAVGGGYCNSTSVSGNPSFTSYEEDEEPLKNHLQQSIVQIPSTPSALHRTQYSPRHDNAQHRMGHPFRTNYSFEEVHITSEQVHEWTRENKTSEERTEAIESPRNKGDEFFDSVFDEQEKEPTEKGESSIAPRGSAKKKSFRRFWKLAYRAIRSEASNRDENSKFGSPRKKSGSQETEGEIDPVYQLLKSAATQRHLSAKNSTSPNHGGHTGQPPRLSSSSRASSTTQKEQPS</sequence>
<feature type="region of interest" description="Disordered" evidence="1">
    <location>
        <begin position="258"/>
        <end position="339"/>
    </location>
</feature>
<feature type="compositionally biased region" description="Basic and acidic residues" evidence="1">
    <location>
        <begin position="190"/>
        <end position="215"/>
    </location>
</feature>
<evidence type="ECO:0000256" key="1">
    <source>
        <dbReference type="SAM" id="MobiDB-lite"/>
    </source>
</evidence>
<accession>A0A087W1U7</accession>
<feature type="compositionally biased region" description="Polar residues" evidence="1">
    <location>
        <begin position="297"/>
        <end position="312"/>
    </location>
</feature>
<proteinExistence type="predicted"/>
<dbReference type="Proteomes" id="UP000017246">
    <property type="component" value="Unassembled WGS sequence"/>
</dbReference>
<organism evidence="2 3">
    <name type="scientific">Echinococcus multilocularis</name>
    <name type="common">Fox tapeworm</name>
    <dbReference type="NCBI Taxonomy" id="6211"/>
    <lineage>
        <taxon>Eukaryota</taxon>
        <taxon>Metazoa</taxon>
        <taxon>Spiralia</taxon>
        <taxon>Lophotrochozoa</taxon>
        <taxon>Platyhelminthes</taxon>
        <taxon>Cestoda</taxon>
        <taxon>Eucestoda</taxon>
        <taxon>Cyclophyllidea</taxon>
        <taxon>Taeniidae</taxon>
        <taxon>Echinococcus</taxon>
    </lineage>
</organism>
<evidence type="ECO:0000313" key="3">
    <source>
        <dbReference type="Proteomes" id="UP000017246"/>
    </source>
</evidence>
<evidence type="ECO:0000313" key="2">
    <source>
        <dbReference type="EMBL" id="CDI98567.1"/>
    </source>
</evidence>
<dbReference type="OrthoDB" id="6267677at2759"/>
<feature type="compositionally biased region" description="Basic and acidic residues" evidence="1">
    <location>
        <begin position="258"/>
        <end position="269"/>
    </location>
</feature>
<name>A0A087W1U7_ECHMU</name>
<keyword evidence="3" id="KW-1185">Reference proteome</keyword>
<feature type="region of interest" description="Disordered" evidence="1">
    <location>
        <begin position="1"/>
        <end position="95"/>
    </location>
</feature>
<protein>
    <submittedName>
        <fullName evidence="2">Uncharacterized protein</fullName>
    </submittedName>
</protein>